<gene>
    <name evidence="1" type="ORF">EZS28_038396</name>
</gene>
<accession>A0A5J4U5G5</accession>
<protein>
    <submittedName>
        <fullName evidence="1">Uncharacterized protein</fullName>
    </submittedName>
</protein>
<dbReference type="AlphaFoldDB" id="A0A5J4U5G5"/>
<sequence>MPFAPNVKAPIPVPDCEARFNEDETAHREPCEVVGLQRVRDPSVLKKGNGIDEELRLEEEEEEDNQIRDDNQFADDVPQRYEVHIIGFDYQVQGVFPFISQ</sequence>
<evidence type="ECO:0000313" key="2">
    <source>
        <dbReference type="Proteomes" id="UP000324800"/>
    </source>
</evidence>
<organism evidence="1 2">
    <name type="scientific">Streblomastix strix</name>
    <dbReference type="NCBI Taxonomy" id="222440"/>
    <lineage>
        <taxon>Eukaryota</taxon>
        <taxon>Metamonada</taxon>
        <taxon>Preaxostyla</taxon>
        <taxon>Oxymonadida</taxon>
        <taxon>Streblomastigidae</taxon>
        <taxon>Streblomastix</taxon>
    </lineage>
</organism>
<name>A0A5J4U5G5_9EUKA</name>
<dbReference type="EMBL" id="SNRW01019764">
    <property type="protein sequence ID" value="KAA6366076.1"/>
    <property type="molecule type" value="Genomic_DNA"/>
</dbReference>
<evidence type="ECO:0000313" key="1">
    <source>
        <dbReference type="EMBL" id="KAA6366076.1"/>
    </source>
</evidence>
<dbReference type="Proteomes" id="UP000324800">
    <property type="component" value="Unassembled WGS sequence"/>
</dbReference>
<proteinExistence type="predicted"/>
<comment type="caution">
    <text evidence="1">The sequence shown here is derived from an EMBL/GenBank/DDBJ whole genome shotgun (WGS) entry which is preliminary data.</text>
</comment>
<reference evidence="1 2" key="1">
    <citation type="submission" date="2019-03" db="EMBL/GenBank/DDBJ databases">
        <title>Single cell metagenomics reveals metabolic interactions within the superorganism composed of flagellate Streblomastix strix and complex community of Bacteroidetes bacteria on its surface.</title>
        <authorList>
            <person name="Treitli S.C."/>
            <person name="Kolisko M."/>
            <person name="Husnik F."/>
            <person name="Keeling P."/>
            <person name="Hampl V."/>
        </authorList>
    </citation>
    <scope>NUCLEOTIDE SEQUENCE [LARGE SCALE GENOMIC DNA]</scope>
    <source>
        <strain evidence="1">ST1C</strain>
    </source>
</reference>